<reference evidence="1" key="1">
    <citation type="submission" date="2019-11" db="EMBL/GenBank/DDBJ databases">
        <title>Nori genome reveals adaptations in red seaweeds to the harsh intertidal environment.</title>
        <authorList>
            <person name="Wang D."/>
            <person name="Mao Y."/>
        </authorList>
    </citation>
    <scope>NUCLEOTIDE SEQUENCE</scope>
    <source>
        <tissue evidence="1">Gametophyte</tissue>
    </source>
</reference>
<dbReference type="Proteomes" id="UP000798662">
    <property type="component" value="Chromosome 1"/>
</dbReference>
<dbReference type="EMBL" id="CM020618">
    <property type="protein sequence ID" value="KAK1862691.1"/>
    <property type="molecule type" value="Genomic_DNA"/>
</dbReference>
<gene>
    <name evidence="1" type="ORF">I4F81_005259</name>
</gene>
<accession>A0ACC3BYB7</accession>
<keyword evidence="2" id="KW-1185">Reference proteome</keyword>
<protein>
    <submittedName>
        <fullName evidence="1">Uncharacterized protein</fullName>
    </submittedName>
</protein>
<sequence>MAFASPPLSAALRRPPSVLSSAACRRRAAAAADAPANAFWSAIARKFHWETPWPADAPAVAWNFDPTAGPVYAHWWKGGRTNICYNALDVHVAAGRGADVALLFEPNEPADGRARSLTYAELLEEVTAAAAALTAAGVRRGDGVVTYMPMGVELPVVMLAAARIGAVHSVVFGGFSAAALAARLAASGAEVLVTTDGVGRGGKWVGLKAAADEAIALAAADYGHTVVTQLVVRNRSAADGRGGGAEEGAAVPMVAGRDVWWDDALAAAPRAGGEVVWVDAEDPLFCLFTSGSTGAPKGVVHTVGGYMVGAATTFKYSFNYMPGDVYFCTADAGWITGHTYVTYGPLLNGATQVVFEGVPTYPDAGRLWEIVAKYRVNILYTAPTALRSLKRAGDAFVAAHDTSSLKVLGTVGEPINPEAWDWYYSVVGASAATVVDSYWQTETGAHVLAPIPVAGLDLKPGCAQLPHLGIVPVLLDDAGGLVEGEGEGYLAISRPWPSALRTLLGDHERMEATYFARFPGFYLTGDGARRDADGHLWLTGRIDDVLNVSGHRLGTAEVEAAIVGVPGVAEAAVVGVPHPVTGEALYAYVVLMPGVEGNDALRAAITAGLRARIGPIARVETLHWVGGRGLPKTRSGKILRRLLRLIAMGGGGGDLGDTSTLADPSVLDELLQTS</sequence>
<comment type="caution">
    <text evidence="1">The sequence shown here is derived from an EMBL/GenBank/DDBJ whole genome shotgun (WGS) entry which is preliminary data.</text>
</comment>
<proteinExistence type="predicted"/>
<organism evidence="1 2">
    <name type="scientific">Pyropia yezoensis</name>
    <name type="common">Susabi-nori</name>
    <name type="synonym">Porphyra yezoensis</name>
    <dbReference type="NCBI Taxonomy" id="2788"/>
    <lineage>
        <taxon>Eukaryota</taxon>
        <taxon>Rhodophyta</taxon>
        <taxon>Bangiophyceae</taxon>
        <taxon>Bangiales</taxon>
        <taxon>Bangiaceae</taxon>
        <taxon>Pyropia</taxon>
    </lineage>
</organism>
<evidence type="ECO:0000313" key="2">
    <source>
        <dbReference type="Proteomes" id="UP000798662"/>
    </source>
</evidence>
<evidence type="ECO:0000313" key="1">
    <source>
        <dbReference type="EMBL" id="KAK1862691.1"/>
    </source>
</evidence>
<name>A0ACC3BYB7_PYRYE</name>